<dbReference type="Pfam" id="PF00676">
    <property type="entry name" value="E1_dh"/>
    <property type="match status" value="1"/>
</dbReference>
<dbReference type="RefSeq" id="XP_028878257.1">
    <property type="nucleotide sequence ID" value="XM_029030488.1"/>
</dbReference>
<evidence type="ECO:0000259" key="3">
    <source>
        <dbReference type="Pfam" id="PF00676"/>
    </source>
</evidence>
<dbReference type="Proteomes" id="UP000192257">
    <property type="component" value="Unassembled WGS sequence"/>
</dbReference>
<gene>
    <name evidence="4" type="ORF">TM35_000481520</name>
</gene>
<dbReference type="InterPro" id="IPR001017">
    <property type="entry name" value="DH_E1"/>
</dbReference>
<dbReference type="Gene3D" id="3.40.50.970">
    <property type="match status" value="1"/>
</dbReference>
<comment type="cofactor">
    <cofactor evidence="2">
        <name>thiamine diphosphate</name>
        <dbReference type="ChEBI" id="CHEBI:58937"/>
    </cofactor>
</comment>
<keyword evidence="2" id="KW-0786">Thiamine pyrophosphate</keyword>
<dbReference type="VEuPathDB" id="TriTrypDB:TM35_000481520"/>
<comment type="function">
    <text evidence="2">The branched-chain alpha-keto dehydrogenase complex catalyzes the overall conversion of alpha-keto acids to acyl-CoA and CO(2). It contains multiple copies of three enzymatic components: branched-chain alpha-keto acid decarboxylase (E1), lipoamide acyltransferase (E2) and lipoamide dehydrogenase (E3).</text>
</comment>
<dbReference type="PANTHER" id="PTHR43380">
    <property type="entry name" value="2-OXOISOVALERATE DEHYDROGENASE SUBUNIT ALPHA, MITOCHONDRIAL"/>
    <property type="match status" value="1"/>
</dbReference>
<accession>A0A1X0NHX6</accession>
<reference evidence="4 5" key="1">
    <citation type="submission" date="2017-03" db="EMBL/GenBank/DDBJ databases">
        <title>An alternative strategy for trypanosome survival in the mammalian bloodstream revealed through genome and transcriptome analysis of the ubiquitous bovine parasite Trypanosoma (Megatrypanum) theileri.</title>
        <authorList>
            <person name="Kelly S."/>
            <person name="Ivens A."/>
            <person name="Mott A."/>
            <person name="O'Neill E."/>
            <person name="Emms D."/>
            <person name="Macleod O."/>
            <person name="Voorheis P."/>
            <person name="Matthews J."/>
            <person name="Matthews K."/>
            <person name="Carrington M."/>
        </authorList>
    </citation>
    <scope>NUCLEOTIDE SEQUENCE [LARGE SCALE GENOMIC DNA]</scope>
    <source>
        <strain evidence="4">Edinburgh</strain>
    </source>
</reference>
<dbReference type="InterPro" id="IPR029061">
    <property type="entry name" value="THDP-binding"/>
</dbReference>
<evidence type="ECO:0000313" key="4">
    <source>
        <dbReference type="EMBL" id="ORC84191.1"/>
    </source>
</evidence>
<dbReference type="FunFam" id="3.40.50.970:FF:000108">
    <property type="entry name" value="2-oxoisovalerate dehydrogenase subunit alpha"/>
    <property type="match status" value="1"/>
</dbReference>
<dbReference type="EMBL" id="NBCO01000048">
    <property type="protein sequence ID" value="ORC84191.1"/>
    <property type="molecule type" value="Genomic_DNA"/>
</dbReference>
<keyword evidence="5" id="KW-1185">Reference proteome</keyword>
<organism evidence="4 5">
    <name type="scientific">Trypanosoma theileri</name>
    <dbReference type="NCBI Taxonomy" id="67003"/>
    <lineage>
        <taxon>Eukaryota</taxon>
        <taxon>Discoba</taxon>
        <taxon>Euglenozoa</taxon>
        <taxon>Kinetoplastea</taxon>
        <taxon>Metakinetoplastina</taxon>
        <taxon>Trypanosomatida</taxon>
        <taxon>Trypanosomatidae</taxon>
        <taxon>Trypanosoma</taxon>
    </lineage>
</organism>
<proteinExistence type="inferred from homology"/>
<dbReference type="STRING" id="67003.A0A1X0NHX6"/>
<evidence type="ECO:0000313" key="5">
    <source>
        <dbReference type="Proteomes" id="UP000192257"/>
    </source>
</evidence>
<comment type="catalytic activity">
    <reaction evidence="2">
        <text>N(6)-[(R)-lipoyl]-L-lysyl-[protein] + 3-methyl-2-oxobutanoate + H(+) = N(6)-[(R)-S(8)-2-methylpropanoyldihydrolipoyl]-L-lysyl-[protein] + CO2</text>
        <dbReference type="Rhea" id="RHEA:13457"/>
        <dbReference type="Rhea" id="RHEA-COMP:10474"/>
        <dbReference type="Rhea" id="RHEA-COMP:10497"/>
        <dbReference type="ChEBI" id="CHEBI:11851"/>
        <dbReference type="ChEBI" id="CHEBI:15378"/>
        <dbReference type="ChEBI" id="CHEBI:16526"/>
        <dbReference type="ChEBI" id="CHEBI:83099"/>
        <dbReference type="ChEBI" id="CHEBI:83142"/>
        <dbReference type="EC" id="1.2.4.4"/>
    </reaction>
</comment>
<dbReference type="AlphaFoldDB" id="A0A1X0NHX6"/>
<evidence type="ECO:0000256" key="1">
    <source>
        <dbReference type="ARBA" id="ARBA00023002"/>
    </source>
</evidence>
<keyword evidence="1 2" id="KW-0560">Oxidoreductase</keyword>
<dbReference type="GeneID" id="39990268"/>
<feature type="domain" description="Dehydrogenase E1 component" evidence="3">
    <location>
        <begin position="77"/>
        <end position="378"/>
    </location>
</feature>
<evidence type="ECO:0000256" key="2">
    <source>
        <dbReference type="RuleBase" id="RU365014"/>
    </source>
</evidence>
<dbReference type="CDD" id="cd02000">
    <property type="entry name" value="TPP_E1_PDC_ADC_BCADC"/>
    <property type="match status" value="1"/>
</dbReference>
<comment type="similarity">
    <text evidence="2">Belongs to the BCKDHA family.</text>
</comment>
<dbReference type="OrthoDB" id="3845at2759"/>
<dbReference type="GO" id="GO:0003863">
    <property type="term" value="F:branched-chain 2-oxo acid dehydrogenase activity"/>
    <property type="evidence" value="ECO:0007669"/>
    <property type="project" value="UniProtKB-EC"/>
</dbReference>
<protein>
    <recommendedName>
        <fullName evidence="2">2-oxoisovalerate dehydrogenase subunit alpha</fullName>
        <ecNumber evidence="2">1.2.4.4</ecNumber>
    </recommendedName>
    <alternativeName>
        <fullName evidence="2">Branched-chain alpha-keto acid dehydrogenase E1 component alpha chain</fullName>
    </alternativeName>
</protein>
<dbReference type="EC" id="1.2.4.4" evidence="2"/>
<dbReference type="GO" id="GO:0009083">
    <property type="term" value="P:branched-chain amino acid catabolic process"/>
    <property type="evidence" value="ECO:0007669"/>
    <property type="project" value="TreeGrafter"/>
</dbReference>
<dbReference type="SUPFAM" id="SSF52518">
    <property type="entry name" value="Thiamin diphosphate-binding fold (THDP-binding)"/>
    <property type="match status" value="1"/>
</dbReference>
<sequence length="417" mass="47275">MFRVSLLVRGLLQEALIQGQKVWNLDFGSNPTTTELKFHGKPATSTPLYHVLDLDGNVVNPKEEPKVSREFMVKMMEAMVRHHTIDGILLEAQRQGRISFYMTSYGEEASIVGSAAGLQPQDEVFLQYREGALLTYRGYTIQEVVAQCMGNIECELKGRQMPIHYGSRKLNVHVIGSTVATQIPHAAGAGYAFRLENERETDENKKRIAAVFFGDGAASEGDFYAGVNFAAVRGSQTLFIARNNGFAISTPTPTQYKGDGILARGVGNGVPSARIDGHDILAVLQAVRRSREMILRENTPVLLEMITYRVSHHSTSDDSAAYRLDDEKERFAEIFSPLARFEKYLVRKSWWSAEQTKQLSQQVRKETLQELRRQENIPKWPVDTMHDDVYKEKTPEMQEAQREVMEHYERNKAAYKH</sequence>
<name>A0A1X0NHX6_9TRYP</name>
<dbReference type="PANTHER" id="PTHR43380:SF1">
    <property type="entry name" value="2-OXOISOVALERATE DEHYDROGENASE SUBUNIT ALPHA, MITOCHONDRIAL"/>
    <property type="match status" value="1"/>
</dbReference>
<dbReference type="InterPro" id="IPR050771">
    <property type="entry name" value="Alpha-ketoacid_DH_E1_comp"/>
</dbReference>
<comment type="caution">
    <text evidence="4">The sequence shown here is derived from an EMBL/GenBank/DDBJ whole genome shotgun (WGS) entry which is preliminary data.</text>
</comment>